<comment type="caution">
    <text evidence="1">The sequence shown here is derived from an EMBL/GenBank/DDBJ whole genome shotgun (WGS) entry which is preliminary data.</text>
</comment>
<dbReference type="Proteomes" id="UP000784294">
    <property type="component" value="Unassembled WGS sequence"/>
</dbReference>
<evidence type="ECO:0000313" key="2">
    <source>
        <dbReference type="Proteomes" id="UP000784294"/>
    </source>
</evidence>
<accession>A0A448WUE1</accession>
<dbReference type="AlphaFoldDB" id="A0A448WUE1"/>
<evidence type="ECO:0000313" key="1">
    <source>
        <dbReference type="EMBL" id="VEL20515.1"/>
    </source>
</evidence>
<organism evidence="1 2">
    <name type="scientific">Protopolystoma xenopodis</name>
    <dbReference type="NCBI Taxonomy" id="117903"/>
    <lineage>
        <taxon>Eukaryota</taxon>
        <taxon>Metazoa</taxon>
        <taxon>Spiralia</taxon>
        <taxon>Lophotrochozoa</taxon>
        <taxon>Platyhelminthes</taxon>
        <taxon>Monogenea</taxon>
        <taxon>Polyopisthocotylea</taxon>
        <taxon>Polystomatidea</taxon>
        <taxon>Polystomatidae</taxon>
        <taxon>Protopolystoma</taxon>
    </lineage>
</organism>
<dbReference type="EMBL" id="CAAALY010046827">
    <property type="protein sequence ID" value="VEL20515.1"/>
    <property type="molecule type" value="Genomic_DNA"/>
</dbReference>
<sequence>MKLTLALCRGKRIYRDPTAKLMAIHWWKRGSLAKVDRYRVHYDVLRRLPKASTSFLPDEAKIEDTFFSSRYDEELTRETVITPCAVSEAKALLQAQKAREAELWSGHAGDPRYRVGEAAQRVGPTLLFVEQRRFTKDLDQASILANVSWY</sequence>
<protein>
    <submittedName>
        <fullName evidence="1">Uncharacterized protein</fullName>
    </submittedName>
</protein>
<name>A0A448WUE1_9PLAT</name>
<keyword evidence="2" id="KW-1185">Reference proteome</keyword>
<reference evidence="1" key="1">
    <citation type="submission" date="2018-11" db="EMBL/GenBank/DDBJ databases">
        <authorList>
            <consortium name="Pathogen Informatics"/>
        </authorList>
    </citation>
    <scope>NUCLEOTIDE SEQUENCE</scope>
</reference>
<proteinExistence type="predicted"/>
<gene>
    <name evidence="1" type="ORF">PXEA_LOCUS13955</name>
</gene>